<reference evidence="4" key="1">
    <citation type="journal article" date="2019" name="Int. J. Syst. Evol. Microbiol.">
        <title>The Global Catalogue of Microorganisms (GCM) 10K type strain sequencing project: providing services to taxonomists for standard genome sequencing and annotation.</title>
        <authorList>
            <consortium name="The Broad Institute Genomics Platform"/>
            <consortium name="The Broad Institute Genome Sequencing Center for Infectious Disease"/>
            <person name="Wu L."/>
            <person name="Ma J."/>
        </authorList>
    </citation>
    <scope>NUCLEOTIDE SEQUENCE [LARGE SCALE GENOMIC DNA]</scope>
    <source>
        <strain evidence="4">CGMCC 1.12806</strain>
    </source>
</reference>
<feature type="compositionally biased region" description="Polar residues" evidence="1">
    <location>
        <begin position="236"/>
        <end position="250"/>
    </location>
</feature>
<feature type="domain" description="Phage protein Gp138 N-terminal" evidence="2">
    <location>
        <begin position="31"/>
        <end position="132"/>
    </location>
</feature>
<dbReference type="Proteomes" id="UP000627464">
    <property type="component" value="Unassembled WGS sequence"/>
</dbReference>
<evidence type="ECO:0000256" key="1">
    <source>
        <dbReference type="SAM" id="MobiDB-lite"/>
    </source>
</evidence>
<dbReference type="Gene3D" id="2.40.50.230">
    <property type="entry name" value="Gp5 N-terminal domain"/>
    <property type="match status" value="1"/>
</dbReference>
<evidence type="ECO:0000259" key="2">
    <source>
        <dbReference type="Pfam" id="PF18352"/>
    </source>
</evidence>
<evidence type="ECO:0000313" key="4">
    <source>
        <dbReference type="Proteomes" id="UP000627464"/>
    </source>
</evidence>
<keyword evidence="4" id="KW-1185">Reference proteome</keyword>
<sequence>MPVSLSSQVGDREHLDAALAKTISANLRVAMPGIIQSFDPDAVTCVVQPAIAGAETDKSGNIQSSPLPLLLDVPVVFQRGGGVTMTFPVKAGDECLVIISDRCIDFWWQSGGVQEPVDTRQHDLSDAFAIVGPQSQAQKISGISTNSAQMRSDDGSTYFELNPATQTINIVAPGGFNVTAPLSTFSAAVTVKGLLTWMAGMVGSTASGVAAKITGAINFLGTLTSNGKDISDQHTHNSVQSGTDNSGKVN</sequence>
<organism evidence="3 4">
    <name type="scientific">Hafnia psychrotolerans</name>
    <dbReference type="NCBI Taxonomy" id="1477018"/>
    <lineage>
        <taxon>Bacteria</taxon>
        <taxon>Pseudomonadati</taxon>
        <taxon>Pseudomonadota</taxon>
        <taxon>Gammaproteobacteria</taxon>
        <taxon>Enterobacterales</taxon>
        <taxon>Hafniaceae</taxon>
        <taxon>Hafnia</taxon>
    </lineage>
</organism>
<protein>
    <recommendedName>
        <fullName evidence="2">Phage protein Gp138 N-terminal domain-containing protein</fullName>
    </recommendedName>
</protein>
<comment type="caution">
    <text evidence="3">The sequence shown here is derived from an EMBL/GenBank/DDBJ whole genome shotgun (WGS) entry which is preliminary data.</text>
</comment>
<gene>
    <name evidence="3" type="ORF">GCM10011328_06150</name>
</gene>
<name>A0ABQ1FYR1_9GAMM</name>
<accession>A0ABQ1FYR1</accession>
<dbReference type="InterPro" id="IPR041599">
    <property type="entry name" value="Gp138_N"/>
</dbReference>
<evidence type="ECO:0000313" key="3">
    <source>
        <dbReference type="EMBL" id="GGA34063.1"/>
    </source>
</evidence>
<dbReference type="RefSeq" id="WP_188470276.1">
    <property type="nucleotide sequence ID" value="NZ_BMFZ01000001.1"/>
</dbReference>
<proteinExistence type="predicted"/>
<dbReference type="Pfam" id="PF18352">
    <property type="entry name" value="Gp138_N"/>
    <property type="match status" value="1"/>
</dbReference>
<feature type="region of interest" description="Disordered" evidence="1">
    <location>
        <begin position="231"/>
        <end position="250"/>
    </location>
</feature>
<dbReference type="EMBL" id="BMFZ01000001">
    <property type="protein sequence ID" value="GGA34063.1"/>
    <property type="molecule type" value="Genomic_DNA"/>
</dbReference>
<dbReference type="InterPro" id="IPR037026">
    <property type="entry name" value="Vgr_OB-fold_dom_sf"/>
</dbReference>